<feature type="non-terminal residue" evidence="6">
    <location>
        <position position="198"/>
    </location>
</feature>
<comment type="similarity">
    <text evidence="1">Belongs to the small GTPase superfamily. Rho family.</text>
</comment>
<gene>
    <name evidence="6" type="ORF">MICPUN_107967</name>
</gene>
<dbReference type="GO" id="GO:0005525">
    <property type="term" value="F:GTP binding"/>
    <property type="evidence" value="ECO:0007669"/>
    <property type="project" value="UniProtKB-KW"/>
</dbReference>
<keyword evidence="3" id="KW-0342">GTP-binding</keyword>
<dbReference type="PROSITE" id="PS51419">
    <property type="entry name" value="RAB"/>
    <property type="match status" value="1"/>
</dbReference>
<evidence type="ECO:0000313" key="6">
    <source>
        <dbReference type="EMBL" id="ACO62335.1"/>
    </source>
</evidence>
<dbReference type="Proteomes" id="UP000002009">
    <property type="component" value="Chromosome 3"/>
</dbReference>
<dbReference type="eggNOG" id="KOG0393">
    <property type="taxonomic scope" value="Eukaryota"/>
</dbReference>
<keyword evidence="7" id="KW-1185">Reference proteome</keyword>
<evidence type="ECO:0000256" key="1">
    <source>
        <dbReference type="ARBA" id="ARBA00010142"/>
    </source>
</evidence>
<dbReference type="STRING" id="296587.C1E2F9"/>
<dbReference type="RefSeq" id="XP_002501077.1">
    <property type="nucleotide sequence ID" value="XM_002501031.1"/>
</dbReference>
<organism evidence="6 7">
    <name type="scientific">Micromonas commoda (strain RCC299 / NOUM17 / CCMP2709)</name>
    <name type="common">Picoplanktonic green alga</name>
    <dbReference type="NCBI Taxonomy" id="296587"/>
    <lineage>
        <taxon>Eukaryota</taxon>
        <taxon>Viridiplantae</taxon>
        <taxon>Chlorophyta</taxon>
        <taxon>Mamiellophyceae</taxon>
        <taxon>Mamiellales</taxon>
        <taxon>Mamiellaceae</taxon>
        <taxon>Micromonas</taxon>
    </lineage>
</organism>
<dbReference type="SUPFAM" id="SSF52540">
    <property type="entry name" value="P-loop containing nucleoside triphosphate hydrolases"/>
    <property type="match status" value="1"/>
</dbReference>
<dbReference type="PANTHER" id="PTHR24072">
    <property type="entry name" value="RHO FAMILY GTPASE"/>
    <property type="match status" value="1"/>
</dbReference>
<dbReference type="InterPro" id="IPR027417">
    <property type="entry name" value="P-loop_NTPase"/>
</dbReference>
<dbReference type="EMBL" id="CP001324">
    <property type="protein sequence ID" value="ACO62335.1"/>
    <property type="molecule type" value="Genomic_DNA"/>
</dbReference>
<dbReference type="Pfam" id="PF00071">
    <property type="entry name" value="Ras"/>
    <property type="match status" value="1"/>
</dbReference>
<evidence type="ECO:0000256" key="5">
    <source>
        <dbReference type="SAM" id="MobiDB-lite"/>
    </source>
</evidence>
<dbReference type="Gene3D" id="3.40.50.300">
    <property type="entry name" value="P-loop containing nucleotide triphosphate hydrolases"/>
    <property type="match status" value="1"/>
</dbReference>
<proteinExistence type="inferred from homology"/>
<dbReference type="PROSITE" id="PS51420">
    <property type="entry name" value="RHO"/>
    <property type="match status" value="1"/>
</dbReference>
<dbReference type="GO" id="GO:0003924">
    <property type="term" value="F:GTPase activity"/>
    <property type="evidence" value="ECO:0007669"/>
    <property type="project" value="InterPro"/>
</dbReference>
<evidence type="ECO:0000256" key="2">
    <source>
        <dbReference type="ARBA" id="ARBA00022741"/>
    </source>
</evidence>
<evidence type="ECO:0000256" key="3">
    <source>
        <dbReference type="ARBA" id="ARBA00023134"/>
    </source>
</evidence>
<dbReference type="SMART" id="SM00174">
    <property type="entry name" value="RHO"/>
    <property type="match status" value="1"/>
</dbReference>
<name>C1E2F9_MICCC</name>
<dbReference type="GO" id="GO:0007264">
    <property type="term" value="P:small GTPase-mediated signal transduction"/>
    <property type="evidence" value="ECO:0007669"/>
    <property type="project" value="InterPro"/>
</dbReference>
<dbReference type="OrthoDB" id="8830751at2759"/>
<feature type="compositionally biased region" description="Basic and acidic residues" evidence="5">
    <location>
        <begin position="39"/>
        <end position="51"/>
    </location>
</feature>
<dbReference type="InterPro" id="IPR003578">
    <property type="entry name" value="Small_GTPase_Rho"/>
</dbReference>
<feature type="region of interest" description="Disordered" evidence="5">
    <location>
        <begin position="34"/>
        <end position="55"/>
    </location>
</feature>
<dbReference type="GeneID" id="8241843"/>
<protein>
    <submittedName>
        <fullName evidence="6">Uncharacterized protein</fullName>
    </submittedName>
</protein>
<accession>C1E2F9</accession>
<dbReference type="InParanoid" id="C1E2F9"/>
<evidence type="ECO:0000313" key="7">
    <source>
        <dbReference type="Proteomes" id="UP000002009"/>
    </source>
</evidence>
<dbReference type="InterPro" id="IPR001806">
    <property type="entry name" value="Small_GTPase"/>
</dbReference>
<keyword evidence="2" id="KW-0547">Nucleotide-binding</keyword>
<evidence type="ECO:0000256" key="4">
    <source>
        <dbReference type="ARBA" id="ARBA00023288"/>
    </source>
</evidence>
<dbReference type="AlphaFoldDB" id="C1E2F9"/>
<dbReference type="KEGG" id="mis:MICPUN_107967"/>
<reference evidence="6 7" key="1">
    <citation type="journal article" date="2009" name="Science">
        <title>Green evolution and dynamic adaptations revealed by genomes of the marine picoeukaryotes Micromonas.</title>
        <authorList>
            <person name="Worden A.Z."/>
            <person name="Lee J.H."/>
            <person name="Mock T."/>
            <person name="Rouze P."/>
            <person name="Simmons M.P."/>
            <person name="Aerts A.L."/>
            <person name="Allen A.E."/>
            <person name="Cuvelier M.L."/>
            <person name="Derelle E."/>
            <person name="Everett M.V."/>
            <person name="Foulon E."/>
            <person name="Grimwood J."/>
            <person name="Gundlach H."/>
            <person name="Henrissat B."/>
            <person name="Napoli C."/>
            <person name="McDonald S.M."/>
            <person name="Parker M.S."/>
            <person name="Rombauts S."/>
            <person name="Salamov A."/>
            <person name="Von Dassow P."/>
            <person name="Badger J.H."/>
            <person name="Coutinho P.M."/>
            <person name="Demir E."/>
            <person name="Dubchak I."/>
            <person name="Gentemann C."/>
            <person name="Eikrem W."/>
            <person name="Gready J.E."/>
            <person name="John U."/>
            <person name="Lanier W."/>
            <person name="Lindquist E.A."/>
            <person name="Lucas S."/>
            <person name="Mayer K.F."/>
            <person name="Moreau H."/>
            <person name="Not F."/>
            <person name="Otillar R."/>
            <person name="Panaud O."/>
            <person name="Pangilinan J."/>
            <person name="Paulsen I."/>
            <person name="Piegu B."/>
            <person name="Poliakov A."/>
            <person name="Robbens S."/>
            <person name="Schmutz J."/>
            <person name="Toulza E."/>
            <person name="Wyss T."/>
            <person name="Zelensky A."/>
            <person name="Zhou K."/>
            <person name="Armbrust E.V."/>
            <person name="Bhattacharya D."/>
            <person name="Goodenough U.W."/>
            <person name="Van de Peer Y."/>
            <person name="Grigoriev I.V."/>
        </authorList>
    </citation>
    <scope>NUCLEOTIDE SEQUENCE [LARGE SCALE GENOMIC DNA]</scope>
    <source>
        <strain evidence="7">RCC299 / NOUM17</strain>
    </source>
</reference>
<sequence length="198" mass="21913">MLLTLQRGEPPAKGETLPVMCEIHTTNVEWRPQYLPTVDRGDSSDADDSRSRSPAPQKIALQVFDTCAREKHARLRPLTYFDVDVYIVAFSVADPASMEHVASLWLPELQKLGRKRMKGGARETLCPVVLVGLRTEARQNSLFGEATEQAGRAFAEKLGIQGYTEVAPDGDVTDVFQAVVETYMKNLKVESCAQTCVV</sequence>
<keyword evidence="4" id="KW-0449">Lipoprotein</keyword>